<proteinExistence type="predicted"/>
<reference evidence="3 4" key="1">
    <citation type="journal article" date="2016" name="Front. Microbiol.">
        <title>Single-Cell (Meta-)Genomics of a Dimorphic Candidatus Thiomargarita nelsonii Reveals Genomic Plasticity.</title>
        <authorList>
            <person name="Flood B.E."/>
            <person name="Fliss P."/>
            <person name="Jones D.S."/>
            <person name="Dick G.J."/>
            <person name="Jain S."/>
            <person name="Kaster A.K."/>
            <person name="Winkel M."/>
            <person name="Mussmann M."/>
            <person name="Bailey J."/>
        </authorList>
    </citation>
    <scope>NUCLEOTIDE SEQUENCE [LARGE SCALE GENOMIC DNA]</scope>
    <source>
        <strain evidence="3">Hydrate Ridge</strain>
    </source>
</reference>
<accession>A0A0A6P5U6</accession>
<organism evidence="3 4">
    <name type="scientific">Candidatus Thiomargarita nelsonii</name>
    <dbReference type="NCBI Taxonomy" id="1003181"/>
    <lineage>
        <taxon>Bacteria</taxon>
        <taxon>Pseudomonadati</taxon>
        <taxon>Pseudomonadota</taxon>
        <taxon>Gammaproteobacteria</taxon>
        <taxon>Thiotrichales</taxon>
        <taxon>Thiotrichaceae</taxon>
        <taxon>Thiomargarita</taxon>
    </lineage>
</organism>
<name>A0A0A6P5U6_9GAMM</name>
<comment type="caution">
    <text evidence="3">The sequence shown here is derived from an EMBL/GenBank/DDBJ whole genome shotgun (WGS) entry which is preliminary data.</text>
</comment>
<dbReference type="GO" id="GO:0006508">
    <property type="term" value="P:proteolysis"/>
    <property type="evidence" value="ECO:0007669"/>
    <property type="project" value="InterPro"/>
</dbReference>
<evidence type="ECO:0000313" key="4">
    <source>
        <dbReference type="Proteomes" id="UP000030428"/>
    </source>
</evidence>
<dbReference type="Proteomes" id="UP000030428">
    <property type="component" value="Unassembled WGS sequence"/>
</dbReference>
<gene>
    <name evidence="3" type="ORF">PN36_23965</name>
</gene>
<evidence type="ECO:0000259" key="2">
    <source>
        <dbReference type="Pfam" id="PF00656"/>
    </source>
</evidence>
<feature type="region of interest" description="Disordered" evidence="1">
    <location>
        <begin position="83"/>
        <end position="102"/>
    </location>
</feature>
<dbReference type="Pfam" id="PF00656">
    <property type="entry name" value="Peptidase_C14"/>
    <property type="match status" value="1"/>
</dbReference>
<dbReference type="AlphaFoldDB" id="A0A0A6P5U6"/>
<dbReference type="PANTHER" id="PTHR48104">
    <property type="entry name" value="METACASPASE-4"/>
    <property type="match status" value="1"/>
</dbReference>
<dbReference type="PANTHER" id="PTHR48104:SF30">
    <property type="entry name" value="METACASPASE-1"/>
    <property type="match status" value="1"/>
</dbReference>
<dbReference type="GO" id="GO:0004197">
    <property type="term" value="F:cysteine-type endopeptidase activity"/>
    <property type="evidence" value="ECO:0007669"/>
    <property type="project" value="InterPro"/>
</dbReference>
<feature type="domain" description="Peptidase C14 caspase" evidence="2">
    <location>
        <begin position="5"/>
        <end position="121"/>
    </location>
</feature>
<keyword evidence="4" id="KW-1185">Reference proteome</keyword>
<dbReference type="InterPro" id="IPR029030">
    <property type="entry name" value="Caspase-like_dom_sf"/>
</dbReference>
<sequence>MAPTQHALVIGIDQYQHPDINTLKGAVNDAKLLRDALRQAGVKLPNDRVLLNKKATRNAFLKAWRNMLKKAQPGDTLILTFAGHGGQEPDKAPRGEKDGKDENLIFHDFDGTIGGRLTDDELYGLF</sequence>
<dbReference type="GO" id="GO:0005737">
    <property type="term" value="C:cytoplasm"/>
    <property type="evidence" value="ECO:0007669"/>
    <property type="project" value="TreeGrafter"/>
</dbReference>
<protein>
    <recommendedName>
        <fullName evidence="2">Peptidase C14 caspase domain-containing protein</fullName>
    </recommendedName>
</protein>
<dbReference type="EMBL" id="JSZA02000122">
    <property type="protein sequence ID" value="KHD10286.1"/>
    <property type="molecule type" value="Genomic_DNA"/>
</dbReference>
<dbReference type="SUPFAM" id="SSF52129">
    <property type="entry name" value="Caspase-like"/>
    <property type="match status" value="1"/>
</dbReference>
<evidence type="ECO:0000313" key="3">
    <source>
        <dbReference type="EMBL" id="KHD10286.1"/>
    </source>
</evidence>
<dbReference type="InterPro" id="IPR050452">
    <property type="entry name" value="Metacaspase"/>
</dbReference>
<feature type="compositionally biased region" description="Basic and acidic residues" evidence="1">
    <location>
        <begin position="87"/>
        <end position="102"/>
    </location>
</feature>
<dbReference type="Gene3D" id="3.40.50.1460">
    <property type="match status" value="1"/>
</dbReference>
<dbReference type="InterPro" id="IPR011600">
    <property type="entry name" value="Pept_C14_caspase"/>
</dbReference>
<evidence type="ECO:0000256" key="1">
    <source>
        <dbReference type="SAM" id="MobiDB-lite"/>
    </source>
</evidence>